<dbReference type="Pfam" id="PF06276">
    <property type="entry name" value="FhuF"/>
    <property type="match status" value="1"/>
</dbReference>
<evidence type="ECO:0000313" key="2">
    <source>
        <dbReference type="EMBL" id="MDC8759693.1"/>
    </source>
</evidence>
<comment type="caution">
    <text evidence="2">The sequence shown here is derived from an EMBL/GenBank/DDBJ whole genome shotgun (WGS) entry which is preliminary data.</text>
</comment>
<feature type="domain" description="Aerobactin siderophore biosynthesis IucA/IucC-like C-terminal" evidence="1">
    <location>
        <begin position="64"/>
        <end position="204"/>
    </location>
</feature>
<accession>A0ABT5K3Z2</accession>
<sequence length="259" mass="28020">MIALLEPLFPGEWAVYGAGLSCEPAPPGAIRLDRLLAEPALLEQLLRSHAEQLGCADPRPVAASWALAYFGMLLPPFAAAATILQHRFPLAPSDVALSVDAAGRPLRLHLPHTGWAMPASPLAARYDELLWLHLQPLIEALARQGRVAARLLWGNATRYLGATLEQIVALSGGAAHCRDDSERLLLRDAWPDGRANPLFGPLRQIDKCVDGAVVTLALHRECCLNHMLPGAAYCSACPLLADNLRLLKAAPKNKRLNDK</sequence>
<organism evidence="2 3">
    <name type="scientific">Janthinobacterium fluminis</name>
    <dbReference type="NCBI Taxonomy" id="2987524"/>
    <lineage>
        <taxon>Bacteria</taxon>
        <taxon>Pseudomonadati</taxon>
        <taxon>Pseudomonadota</taxon>
        <taxon>Betaproteobacteria</taxon>
        <taxon>Burkholderiales</taxon>
        <taxon>Oxalobacteraceae</taxon>
        <taxon>Janthinobacterium</taxon>
    </lineage>
</organism>
<dbReference type="InterPro" id="IPR008090">
    <property type="entry name" value="Fe_iron_reduct"/>
</dbReference>
<name>A0ABT5K3Z2_9BURK</name>
<dbReference type="Proteomes" id="UP001221208">
    <property type="component" value="Unassembled WGS sequence"/>
</dbReference>
<gene>
    <name evidence="2" type="primary">fhuF</name>
    <name evidence="2" type="ORF">OIK44_19090</name>
</gene>
<evidence type="ECO:0000313" key="3">
    <source>
        <dbReference type="Proteomes" id="UP001221208"/>
    </source>
</evidence>
<dbReference type="EMBL" id="JAQQXR010000008">
    <property type="protein sequence ID" value="MDC8759693.1"/>
    <property type="molecule type" value="Genomic_DNA"/>
</dbReference>
<proteinExistence type="predicted"/>
<dbReference type="NCBIfam" id="TIGR03951">
    <property type="entry name" value="Fe_III_red_FhuF"/>
    <property type="match status" value="1"/>
</dbReference>
<protein>
    <submittedName>
        <fullName evidence="2">Siderophore-iron reductase FhuF</fullName>
    </submittedName>
</protein>
<evidence type="ECO:0000259" key="1">
    <source>
        <dbReference type="Pfam" id="PF06276"/>
    </source>
</evidence>
<keyword evidence="3" id="KW-1185">Reference proteome</keyword>
<reference evidence="2 3" key="1">
    <citation type="submission" date="2022-10" db="EMBL/GenBank/DDBJ databases">
        <title>Janthinobacterium sp. hw3 Genome sequencing.</title>
        <authorList>
            <person name="Park S."/>
        </authorList>
    </citation>
    <scope>NUCLEOTIDE SEQUENCE [LARGE SCALE GENOMIC DNA]</scope>
    <source>
        <strain evidence="3">hw3</strain>
    </source>
</reference>
<dbReference type="RefSeq" id="WP_273673025.1">
    <property type="nucleotide sequence ID" value="NZ_JAQQXR010000008.1"/>
</dbReference>
<dbReference type="InterPro" id="IPR022770">
    <property type="entry name" value="IucA/IucC-like_C"/>
</dbReference>